<feature type="chain" id="PRO_5015952093" description="FecR protein domain-containing protein" evidence="1">
    <location>
        <begin position="24"/>
        <end position="173"/>
    </location>
</feature>
<proteinExistence type="predicted"/>
<dbReference type="Proteomes" id="UP000249135">
    <property type="component" value="Unassembled WGS sequence"/>
</dbReference>
<dbReference type="PANTHER" id="PTHR38731">
    <property type="entry name" value="LIPL45-RELATED LIPOPROTEIN-RELATED"/>
    <property type="match status" value="1"/>
</dbReference>
<gene>
    <name evidence="3" type="ORF">DI563_26440</name>
</gene>
<name>A0A2W5PI82_VARPD</name>
<dbReference type="AlphaFoldDB" id="A0A2W5PI82"/>
<feature type="domain" description="FecR protein" evidence="2">
    <location>
        <begin position="81"/>
        <end position="170"/>
    </location>
</feature>
<evidence type="ECO:0000256" key="1">
    <source>
        <dbReference type="SAM" id="SignalP"/>
    </source>
</evidence>
<accession>A0A2W5PI82</accession>
<organism evidence="3 4">
    <name type="scientific">Variovorax paradoxus</name>
    <dbReference type="NCBI Taxonomy" id="34073"/>
    <lineage>
        <taxon>Bacteria</taxon>
        <taxon>Pseudomonadati</taxon>
        <taxon>Pseudomonadota</taxon>
        <taxon>Betaproteobacteria</taxon>
        <taxon>Burkholderiales</taxon>
        <taxon>Comamonadaceae</taxon>
        <taxon>Variovorax</taxon>
    </lineage>
</organism>
<dbReference type="InterPro" id="IPR006860">
    <property type="entry name" value="FecR"/>
</dbReference>
<sequence>MSFRPTPGLAVCAMALASATAGAQTAPAAATVPPAPAAATPAPAADAHAGFIKSVRGEVHVLSAGGDARLARPGDRVSPIDRISTGPASAASLVLRDGTALVLGPDSRLDLKQFHFDSTTQDGGLLVSLLRGSLRMVSGLIGKTNPDAVRVDTQTATIGIRGTDFIVTADAQP</sequence>
<dbReference type="Gene3D" id="2.60.120.1440">
    <property type="match status" value="1"/>
</dbReference>
<dbReference type="EMBL" id="QFPP01000533">
    <property type="protein sequence ID" value="PZQ64714.1"/>
    <property type="molecule type" value="Genomic_DNA"/>
</dbReference>
<evidence type="ECO:0000313" key="4">
    <source>
        <dbReference type="Proteomes" id="UP000249135"/>
    </source>
</evidence>
<reference evidence="3 4" key="1">
    <citation type="submission" date="2017-08" db="EMBL/GenBank/DDBJ databases">
        <title>Infants hospitalized years apart are colonized by the same room-sourced microbial strains.</title>
        <authorList>
            <person name="Brooks B."/>
            <person name="Olm M.R."/>
            <person name="Firek B.A."/>
            <person name="Baker R."/>
            <person name="Thomas B.C."/>
            <person name="Morowitz M.J."/>
            <person name="Banfield J.F."/>
        </authorList>
    </citation>
    <scope>NUCLEOTIDE SEQUENCE [LARGE SCALE GENOMIC DNA]</scope>
    <source>
        <strain evidence="3">S2_005_003_R2_41</strain>
    </source>
</reference>
<comment type="caution">
    <text evidence="3">The sequence shown here is derived from an EMBL/GenBank/DDBJ whole genome shotgun (WGS) entry which is preliminary data.</text>
</comment>
<evidence type="ECO:0000313" key="3">
    <source>
        <dbReference type="EMBL" id="PZQ64714.1"/>
    </source>
</evidence>
<dbReference type="Pfam" id="PF04773">
    <property type="entry name" value="FecR"/>
    <property type="match status" value="1"/>
</dbReference>
<evidence type="ECO:0000259" key="2">
    <source>
        <dbReference type="Pfam" id="PF04773"/>
    </source>
</evidence>
<feature type="signal peptide" evidence="1">
    <location>
        <begin position="1"/>
        <end position="23"/>
    </location>
</feature>
<keyword evidence="1" id="KW-0732">Signal</keyword>
<protein>
    <recommendedName>
        <fullName evidence="2">FecR protein domain-containing protein</fullName>
    </recommendedName>
</protein>